<dbReference type="RefSeq" id="WP_007118573.1">
    <property type="nucleotide sequence ID" value="NZ_ABID01000001.1"/>
</dbReference>
<feature type="chain" id="PRO_5047397855" evidence="2">
    <location>
        <begin position="22"/>
        <end position="370"/>
    </location>
</feature>
<dbReference type="InterPro" id="IPR049712">
    <property type="entry name" value="Poly_export"/>
</dbReference>
<evidence type="ECO:0000256" key="1">
    <source>
        <dbReference type="ARBA" id="ARBA00022729"/>
    </source>
</evidence>
<proteinExistence type="predicted"/>
<dbReference type="Proteomes" id="UP000003257">
    <property type="component" value="Unassembled WGS sequence"/>
</dbReference>
<organism evidence="4 5">
    <name type="scientific">Sulfitobacter indolifex HEL-45</name>
    <dbReference type="NCBI Taxonomy" id="391624"/>
    <lineage>
        <taxon>Bacteria</taxon>
        <taxon>Pseudomonadati</taxon>
        <taxon>Pseudomonadota</taxon>
        <taxon>Alphaproteobacteria</taxon>
        <taxon>Rhodobacterales</taxon>
        <taxon>Roseobacteraceae</taxon>
        <taxon>Sulfitobacter</taxon>
    </lineage>
</organism>
<evidence type="ECO:0000256" key="2">
    <source>
        <dbReference type="SAM" id="SignalP"/>
    </source>
</evidence>
<dbReference type="PANTHER" id="PTHR33619:SF3">
    <property type="entry name" value="POLYSACCHARIDE EXPORT PROTEIN GFCE-RELATED"/>
    <property type="match status" value="1"/>
</dbReference>
<feature type="domain" description="Polysaccharide export protein N-terminal" evidence="3">
    <location>
        <begin position="78"/>
        <end position="160"/>
    </location>
</feature>
<gene>
    <name evidence="4" type="ORF">OIHEL45_06800</name>
</gene>
<accession>A0ABM9XAJ0</accession>
<evidence type="ECO:0000259" key="3">
    <source>
        <dbReference type="Pfam" id="PF02563"/>
    </source>
</evidence>
<reference evidence="4 5" key="1">
    <citation type="submission" date="2007-11" db="EMBL/GenBank/DDBJ databases">
        <authorList>
            <person name="Wagner-Dobler I."/>
            <person name="Ferriera S."/>
            <person name="Johnson J."/>
            <person name="Kravitz S."/>
            <person name="Beeson K."/>
            <person name="Sutton G."/>
            <person name="Rogers Y.-H."/>
            <person name="Friedman R."/>
            <person name="Frazier M."/>
            <person name="Venter J.C."/>
        </authorList>
    </citation>
    <scope>NUCLEOTIDE SEQUENCE [LARGE SCALE GENOMIC DNA]</scope>
    <source>
        <strain evidence="4 5">HEL-45</strain>
    </source>
</reference>
<dbReference type="Gene3D" id="3.10.560.10">
    <property type="entry name" value="Outer membrane lipoprotein wza domain like"/>
    <property type="match status" value="2"/>
</dbReference>
<dbReference type="EMBL" id="ABID01000001">
    <property type="protein sequence ID" value="EDQ06504.1"/>
    <property type="molecule type" value="Genomic_DNA"/>
</dbReference>
<keyword evidence="1 2" id="KW-0732">Signal</keyword>
<dbReference type="PROSITE" id="PS51257">
    <property type="entry name" value="PROKAR_LIPOPROTEIN"/>
    <property type="match status" value="1"/>
</dbReference>
<evidence type="ECO:0000313" key="5">
    <source>
        <dbReference type="Proteomes" id="UP000003257"/>
    </source>
</evidence>
<protein>
    <submittedName>
        <fullName evidence="4">Capsule polysaccharide exporter</fullName>
    </submittedName>
</protein>
<evidence type="ECO:0000313" key="4">
    <source>
        <dbReference type="EMBL" id="EDQ06504.1"/>
    </source>
</evidence>
<name>A0ABM9XAJ0_9RHOB</name>
<sequence length="370" mass="39382">MKHLSKLFLSALMALSLAACSNLPRGAAIQKEVTKEAAAPDADIAVYPVTSAFLPSIAQWPRNGETRYGWIGASQGSNAQVIRPGDRLDVLVWDSGDNSLLTSPAQQVATLPGLRVSESGTIFVPYIGKIQVSGRTPDSARQLLQRRLETIVPSAQVQLAMTEGRGNSIDLVGGVNTPGNILMPDNNFSVLSAISAGGGVQSSIENPQVKLVRGANIYTTSIDRLYENPSLDTRLIGGDKLIIEKDRRYFLSLGAAGREAQFPFNRDDVSALDALAIIGGVNEKRADPEGILILREYPASAVSAGVRGPRRTRVVFTLDLTTSDGLFSARNFHIQSGDLVLATESPLSDTRTILGLVGSIFGLVRSAGSL</sequence>
<dbReference type="PANTHER" id="PTHR33619">
    <property type="entry name" value="POLYSACCHARIDE EXPORT PROTEIN GFCE-RELATED"/>
    <property type="match status" value="1"/>
</dbReference>
<dbReference type="Gene3D" id="3.30.1950.10">
    <property type="entry name" value="wza like domain"/>
    <property type="match status" value="1"/>
</dbReference>
<comment type="caution">
    <text evidence="4">The sequence shown here is derived from an EMBL/GenBank/DDBJ whole genome shotgun (WGS) entry which is preliminary data.</text>
</comment>
<dbReference type="InterPro" id="IPR003715">
    <property type="entry name" value="Poly_export_N"/>
</dbReference>
<feature type="signal peptide" evidence="2">
    <location>
        <begin position="1"/>
        <end position="21"/>
    </location>
</feature>
<dbReference type="Pfam" id="PF02563">
    <property type="entry name" value="Poly_export"/>
    <property type="match status" value="1"/>
</dbReference>
<keyword evidence="5" id="KW-1185">Reference proteome</keyword>